<dbReference type="RefSeq" id="WP_045749442.1">
    <property type="nucleotide sequence ID" value="NZ_FUZK01000001.1"/>
</dbReference>
<dbReference type="SUPFAM" id="SSF56300">
    <property type="entry name" value="Metallo-dependent phosphatases"/>
    <property type="match status" value="1"/>
</dbReference>
<evidence type="ECO:0000256" key="1">
    <source>
        <dbReference type="ARBA" id="ARBA00022729"/>
    </source>
</evidence>
<comment type="similarity">
    <text evidence="2">Belongs to the 5'-nucleotidase family.</text>
</comment>
<evidence type="ECO:0000256" key="2">
    <source>
        <dbReference type="RuleBase" id="RU362119"/>
    </source>
</evidence>
<keyword evidence="2" id="KW-0378">Hydrolase</keyword>
<dbReference type="Proteomes" id="UP000032434">
    <property type="component" value="Chromosome 1"/>
</dbReference>
<evidence type="ECO:0000259" key="4">
    <source>
        <dbReference type="Pfam" id="PF02872"/>
    </source>
</evidence>
<dbReference type="AlphaFoldDB" id="A0A061AAP9"/>
<dbReference type="PANTHER" id="PTHR11575">
    <property type="entry name" value="5'-NUCLEOTIDASE-RELATED"/>
    <property type="match status" value="1"/>
</dbReference>
<gene>
    <name evidence="5" type="ORF">Aocu_09020</name>
</gene>
<dbReference type="PRINTS" id="PR01607">
    <property type="entry name" value="APYRASEFAMLY"/>
</dbReference>
<evidence type="ECO:0000259" key="3">
    <source>
        <dbReference type="Pfam" id="PF00149"/>
    </source>
</evidence>
<dbReference type="STRING" id="35623.Aocu_09020"/>
<dbReference type="CDD" id="cd00845">
    <property type="entry name" value="MPP_UshA_N_like"/>
    <property type="match status" value="1"/>
</dbReference>
<dbReference type="Gene3D" id="3.90.780.10">
    <property type="entry name" value="5'-Nucleotidase, C-terminal domain"/>
    <property type="match status" value="1"/>
</dbReference>
<dbReference type="OrthoDB" id="9801679at2"/>
<dbReference type="InParanoid" id="A0A061AAP9"/>
<evidence type="ECO:0000313" key="5">
    <source>
        <dbReference type="EMBL" id="CDR30975.1"/>
    </source>
</evidence>
<dbReference type="InterPro" id="IPR008334">
    <property type="entry name" value="5'-Nucleotdase_C"/>
</dbReference>
<dbReference type="InterPro" id="IPR029052">
    <property type="entry name" value="Metallo-depent_PP-like"/>
</dbReference>
<dbReference type="FunCoup" id="A0A061AAP9">
    <property type="interactions" value="32"/>
</dbReference>
<sequence>MKKIMTGFMMLFVLMILQACVRPVPLEIIFEAPEQYIHYIDDETPDFMEDIVAELSDGTSLLEYVTYNDALVNYDQVGEYALIFNLNYDDKKYQEFSEVKVVRSISDDEISLNIYYLNDLHGAILEDESSMGLAKIANVIMNEKENKPEETLFLAGGDMLQGQIISNWYDGASVIELLNDMELDAFVIGNHEFDWGIEEVTKYFDGSFPLQANYPLLGANVYKKETNTLEDGFEPYTIIEKQGVKIAVIGTMGYGLESSIAYARVKDHTFIDPIERVGYWAEYVRKELGAEIVIAINHADSSQFNNQVAGFTGDKKVDMIFNGHTHQAYTQEVNGKPLLQTGAYGENLGNVLIHYQKGLGVTSFTMKNLNESNDARLRTEEASIQLKIEGFYEEIESLYEPIMKSSNYYSQSELTIFIAKLMQSYFGADVGVHNFGGTRDSILQNEDISYAKLFQISPFDNTVVLVEVTGSILLGETGNHGLSFKDGLSSGQIQSNQTYLMAVNDYIFGSSSTLRNLPNVIYTRKTVLDIFVELVETQKELGHTSWSTSLPLVWELPLAKQAYIIPKFDFIA</sequence>
<dbReference type="PANTHER" id="PTHR11575:SF24">
    <property type="entry name" value="5'-NUCLEOTIDASE"/>
    <property type="match status" value="1"/>
</dbReference>
<keyword evidence="1" id="KW-0732">Signal</keyword>
<dbReference type="InterPro" id="IPR036907">
    <property type="entry name" value="5'-Nucleotdase_C_sf"/>
</dbReference>
<dbReference type="HOGENOM" id="CLU_476222_0_0_14"/>
<dbReference type="GO" id="GO:0009166">
    <property type="term" value="P:nucleotide catabolic process"/>
    <property type="evidence" value="ECO:0007669"/>
    <property type="project" value="InterPro"/>
</dbReference>
<evidence type="ECO:0000313" key="6">
    <source>
        <dbReference type="Proteomes" id="UP000032434"/>
    </source>
</evidence>
<name>A0A061AAP9_9MOLU</name>
<dbReference type="SUPFAM" id="SSF55816">
    <property type="entry name" value="5'-nucleotidase (syn. UDP-sugar hydrolase), C-terminal domain"/>
    <property type="match status" value="1"/>
</dbReference>
<dbReference type="EMBL" id="LK028559">
    <property type="protein sequence ID" value="CDR30975.1"/>
    <property type="molecule type" value="Genomic_DNA"/>
</dbReference>
<feature type="domain" description="Calcineurin-like phosphoesterase" evidence="3">
    <location>
        <begin position="113"/>
        <end position="327"/>
    </location>
</feature>
<accession>A0A061AAP9</accession>
<dbReference type="InterPro" id="IPR004843">
    <property type="entry name" value="Calcineurin-like_PHP"/>
</dbReference>
<dbReference type="InterPro" id="IPR006179">
    <property type="entry name" value="5_nucleotidase/apyrase"/>
</dbReference>
<reference evidence="6" key="1">
    <citation type="submission" date="2014-05" db="EMBL/GenBank/DDBJ databases">
        <authorList>
            <person name="Kube M."/>
        </authorList>
    </citation>
    <scope>NUCLEOTIDE SEQUENCE [LARGE SCALE GENOMIC DNA]</scope>
</reference>
<protein>
    <submittedName>
        <fullName evidence="5">5'-Nucleotidase</fullName>
    </submittedName>
</protein>
<feature type="domain" description="5'-Nucleotidase C-terminal" evidence="4">
    <location>
        <begin position="405"/>
        <end position="473"/>
    </location>
</feature>
<organism evidence="5 6">
    <name type="scientific">Acholeplasma oculi</name>
    <dbReference type="NCBI Taxonomy" id="35623"/>
    <lineage>
        <taxon>Bacteria</taxon>
        <taxon>Bacillati</taxon>
        <taxon>Mycoplasmatota</taxon>
        <taxon>Mollicutes</taxon>
        <taxon>Acholeplasmatales</taxon>
        <taxon>Acholeplasmataceae</taxon>
        <taxon>Acholeplasma</taxon>
    </lineage>
</organism>
<dbReference type="Pfam" id="PF00149">
    <property type="entry name" value="Metallophos"/>
    <property type="match status" value="1"/>
</dbReference>
<keyword evidence="2" id="KW-0547">Nucleotide-binding</keyword>
<proteinExistence type="inferred from homology"/>
<dbReference type="KEGG" id="aoc:Aocu_09020"/>
<dbReference type="PATRIC" id="fig|35623.3.peg.901"/>
<dbReference type="Pfam" id="PF02872">
    <property type="entry name" value="5_nucleotid_C"/>
    <property type="match status" value="1"/>
</dbReference>
<dbReference type="GO" id="GO:0016787">
    <property type="term" value="F:hydrolase activity"/>
    <property type="evidence" value="ECO:0007669"/>
    <property type="project" value="UniProtKB-KW"/>
</dbReference>
<dbReference type="GO" id="GO:0000166">
    <property type="term" value="F:nucleotide binding"/>
    <property type="evidence" value="ECO:0007669"/>
    <property type="project" value="UniProtKB-KW"/>
</dbReference>
<dbReference type="PROSITE" id="PS51257">
    <property type="entry name" value="PROKAR_LIPOPROTEIN"/>
    <property type="match status" value="1"/>
</dbReference>
<dbReference type="Gene3D" id="3.60.21.10">
    <property type="match status" value="1"/>
</dbReference>
<keyword evidence="6" id="KW-1185">Reference proteome</keyword>